<dbReference type="GO" id="GO:0005829">
    <property type="term" value="C:cytosol"/>
    <property type="evidence" value="ECO:0007669"/>
    <property type="project" value="TreeGrafter"/>
</dbReference>
<feature type="region of interest" description="Disordered" evidence="4">
    <location>
        <begin position="196"/>
        <end position="239"/>
    </location>
</feature>
<feature type="chain" id="PRO_5002660781" evidence="5">
    <location>
        <begin position="23"/>
        <end position="275"/>
    </location>
</feature>
<organism evidence="6 7">
    <name type="scientific">Croceibacter atlanticus (strain ATCC BAA-628 / JCM 21780 / CIP 108009 / IAM 15332 / KCTC 12090 / HTCC2559)</name>
    <dbReference type="NCBI Taxonomy" id="216432"/>
    <lineage>
        <taxon>Bacteria</taxon>
        <taxon>Pseudomonadati</taxon>
        <taxon>Bacteroidota</taxon>
        <taxon>Flavobacteriia</taxon>
        <taxon>Flavobacteriales</taxon>
        <taxon>Flavobacteriaceae</taxon>
        <taxon>Croceibacter</taxon>
    </lineage>
</organism>
<evidence type="ECO:0000256" key="5">
    <source>
        <dbReference type="SAM" id="SignalP"/>
    </source>
</evidence>
<evidence type="ECO:0000256" key="1">
    <source>
        <dbReference type="ARBA" id="ARBA00009091"/>
    </source>
</evidence>
<feature type="signal peptide" evidence="5">
    <location>
        <begin position="1"/>
        <end position="22"/>
    </location>
</feature>
<sequence length="275" mass="32634">MKTRVLLVVTALLFFGLHQSQAQGRSLRVGYIDMDYILENVPEYKEAETQLNGRVQKWKSEIEQKMAAIEDMQRNLDNERALLTKELIEEREEDIKYEREAIYSYQQDRFGPEGDLMIQKRRLVQPVQDQVFAAVQEISEAKKYDFVFEKSNDLVMLFAAERHDISDQILRSINRAAKRKQVSSKKEKEEVLEEEYKSVEEAAADEAKEQEIQEKKNERETLIEERKRQRDSIRDARKTEYEARRAKLLEERQRRKDSILEAREKAKEERENGGQ</sequence>
<gene>
    <name evidence="6" type="ordered locus">CA2559_04310</name>
</gene>
<dbReference type="STRING" id="216432.CA2559_04310"/>
<comment type="similarity">
    <text evidence="1">Belongs to the Skp family.</text>
</comment>
<dbReference type="InterPro" id="IPR005632">
    <property type="entry name" value="Chaperone_Skp"/>
</dbReference>
<evidence type="ECO:0000256" key="3">
    <source>
        <dbReference type="SAM" id="Coils"/>
    </source>
</evidence>
<evidence type="ECO:0000256" key="2">
    <source>
        <dbReference type="ARBA" id="ARBA00022729"/>
    </source>
</evidence>
<dbReference type="PANTHER" id="PTHR35089">
    <property type="entry name" value="CHAPERONE PROTEIN SKP"/>
    <property type="match status" value="1"/>
</dbReference>
<dbReference type="AlphaFoldDB" id="A3U6T4"/>
<dbReference type="eggNOG" id="COG2825">
    <property type="taxonomic scope" value="Bacteria"/>
</dbReference>
<reference evidence="6 7" key="1">
    <citation type="journal article" date="2010" name="J. Bacteriol.">
        <title>The complete genome sequence of Croceibacter atlanticus HTCC2559T.</title>
        <authorList>
            <person name="Oh H.M."/>
            <person name="Kang I."/>
            <person name="Ferriera S."/>
            <person name="Giovannoni S.J."/>
            <person name="Cho J.C."/>
        </authorList>
    </citation>
    <scope>NUCLEOTIDE SEQUENCE [LARGE SCALE GENOMIC DNA]</scope>
    <source>
        <strain evidence="7">ATCC BAA-628 / HTCC2559 / KCTC 12090</strain>
    </source>
</reference>
<name>A3U6T4_CROAH</name>
<dbReference type="Proteomes" id="UP000002297">
    <property type="component" value="Chromosome"/>
</dbReference>
<dbReference type="PANTHER" id="PTHR35089:SF1">
    <property type="entry name" value="CHAPERONE PROTEIN SKP"/>
    <property type="match status" value="1"/>
</dbReference>
<evidence type="ECO:0000313" key="7">
    <source>
        <dbReference type="Proteomes" id="UP000002297"/>
    </source>
</evidence>
<keyword evidence="2 5" id="KW-0732">Signal</keyword>
<dbReference type="RefSeq" id="WP_013186627.1">
    <property type="nucleotide sequence ID" value="NC_014230.1"/>
</dbReference>
<keyword evidence="3" id="KW-0175">Coiled coil</keyword>
<dbReference type="SMART" id="SM00935">
    <property type="entry name" value="OmpH"/>
    <property type="match status" value="1"/>
</dbReference>
<dbReference type="Gene3D" id="3.30.910.20">
    <property type="entry name" value="Skp domain"/>
    <property type="match status" value="1"/>
</dbReference>
<dbReference type="OrthoDB" id="9788552at2"/>
<feature type="region of interest" description="Disordered" evidence="4">
    <location>
        <begin position="252"/>
        <end position="275"/>
    </location>
</feature>
<dbReference type="InterPro" id="IPR024930">
    <property type="entry name" value="Skp_dom_sf"/>
</dbReference>
<dbReference type="GO" id="GO:0050821">
    <property type="term" value="P:protein stabilization"/>
    <property type="evidence" value="ECO:0007669"/>
    <property type="project" value="TreeGrafter"/>
</dbReference>
<keyword evidence="7" id="KW-1185">Reference proteome</keyword>
<dbReference type="HOGENOM" id="CLU_053320_0_0_10"/>
<proteinExistence type="inferred from homology"/>
<dbReference type="EMBL" id="CP002046">
    <property type="protein sequence ID" value="EAP87951.1"/>
    <property type="molecule type" value="Genomic_DNA"/>
</dbReference>
<protein>
    <submittedName>
        <fullName evidence="6">Cationic outer membrane protein</fullName>
    </submittedName>
</protein>
<evidence type="ECO:0000313" key="6">
    <source>
        <dbReference type="EMBL" id="EAP87951.1"/>
    </source>
</evidence>
<evidence type="ECO:0000256" key="4">
    <source>
        <dbReference type="SAM" id="MobiDB-lite"/>
    </source>
</evidence>
<dbReference type="GeneID" id="89452654"/>
<dbReference type="Pfam" id="PF03938">
    <property type="entry name" value="OmpH"/>
    <property type="match status" value="1"/>
</dbReference>
<dbReference type="GO" id="GO:0051082">
    <property type="term" value="F:unfolded protein binding"/>
    <property type="evidence" value="ECO:0007669"/>
    <property type="project" value="InterPro"/>
</dbReference>
<dbReference type="SUPFAM" id="SSF111384">
    <property type="entry name" value="OmpH-like"/>
    <property type="match status" value="1"/>
</dbReference>
<feature type="coiled-coil region" evidence="3">
    <location>
        <begin position="55"/>
        <end position="93"/>
    </location>
</feature>
<dbReference type="KEGG" id="cat:CA2559_04310"/>
<accession>A3U6T4</accession>